<dbReference type="OrthoDB" id="276422at2759"/>
<dbReference type="InterPro" id="IPR002092">
    <property type="entry name" value="DNA-dir_Rpol_phage-type"/>
</dbReference>
<reference evidence="2" key="1">
    <citation type="journal article" date="2004" name="Nature">
        <title>Genome duplication in the teleost fish Tetraodon nigroviridis reveals the early vertebrate proto-karyotype.</title>
        <authorList>
            <person name="Jaillon O."/>
            <person name="Aury J.-M."/>
            <person name="Brunet F."/>
            <person name="Petit J.-L."/>
            <person name="Stange-Thomann N."/>
            <person name="Mauceli E."/>
            <person name="Bouneau L."/>
            <person name="Fischer C."/>
            <person name="Ozouf-Costaz C."/>
            <person name="Bernot A."/>
            <person name="Nicaud S."/>
            <person name="Jaffe D."/>
            <person name="Fisher S."/>
            <person name="Lutfalla G."/>
            <person name="Dossat C."/>
            <person name="Segurens B."/>
            <person name="Dasilva C."/>
            <person name="Salanoubat M."/>
            <person name="Levy M."/>
            <person name="Boudet N."/>
            <person name="Castellano S."/>
            <person name="Anthouard V."/>
            <person name="Jubin C."/>
            <person name="Castelli V."/>
            <person name="Katinka M."/>
            <person name="Vacherie B."/>
            <person name="Biemont C."/>
            <person name="Skalli Z."/>
            <person name="Cattolico L."/>
            <person name="Poulain J."/>
            <person name="De Berardinis V."/>
            <person name="Cruaud C."/>
            <person name="Duprat S."/>
            <person name="Brottier P."/>
            <person name="Coutanceau J.-P."/>
            <person name="Gouzy J."/>
            <person name="Parra G."/>
            <person name="Lardier G."/>
            <person name="Chapple C."/>
            <person name="McKernan K.J."/>
            <person name="McEwan P."/>
            <person name="Bosak S."/>
            <person name="Kellis M."/>
            <person name="Volff J.-N."/>
            <person name="Guigo R."/>
            <person name="Zody M.C."/>
            <person name="Mesirov J."/>
            <person name="Lindblad-Toh K."/>
            <person name="Birren B."/>
            <person name="Nusbaum C."/>
            <person name="Kahn D."/>
            <person name="Robinson-Rechavi M."/>
            <person name="Laudet V."/>
            <person name="Schachter V."/>
            <person name="Quetier F."/>
            <person name="Saurin W."/>
            <person name="Scarpelli C."/>
            <person name="Wincker P."/>
            <person name="Lander E.S."/>
            <person name="Weissenbach J."/>
            <person name="Roest Crollius H."/>
        </authorList>
    </citation>
    <scope>NUCLEOTIDE SEQUENCE [LARGE SCALE GENOMIC DNA]</scope>
</reference>
<dbReference type="GO" id="GO:0034245">
    <property type="term" value="C:mitochondrial DNA-directed RNA polymerase complex"/>
    <property type="evidence" value="ECO:0007669"/>
    <property type="project" value="TreeGrafter"/>
</dbReference>
<comment type="caution">
    <text evidence="2">The sequence shown here is derived from an EMBL/GenBank/DDBJ whole genome shotgun (WGS) entry which is preliminary data.</text>
</comment>
<protein>
    <submittedName>
        <fullName evidence="2">(spotted green pufferfish) hypothetical protein</fullName>
    </submittedName>
</protein>
<dbReference type="GO" id="GO:0006390">
    <property type="term" value="P:mitochondrial transcription"/>
    <property type="evidence" value="ECO:0007669"/>
    <property type="project" value="TreeGrafter"/>
</dbReference>
<dbReference type="EMBL" id="CAAE01014640">
    <property type="protein sequence ID" value="CAG01373.1"/>
    <property type="molecule type" value="Genomic_DNA"/>
</dbReference>
<sequence length="212" mass="24498">MSIRSYLEACVFVGETERAHHFLLSQHRVRSRRKHLNTDVYNIMMKVWAKKGVLNQIGRVFILLEEAGLKPNLGSYCAALECMGRSFNCSPKIVTRCLNQMEKDGLYVDDVFSQCVFRQDERDMVLRAVHIVRPDYHPSLNANTNQSSPALVQDYYSQKEDHHYPRLDFTQMELQERFKHQLSIEQACTVTINSVEAAKPVTENMGKMVKAQ</sequence>
<dbReference type="InterPro" id="IPR011990">
    <property type="entry name" value="TPR-like_helical_dom_sf"/>
</dbReference>
<dbReference type="PANTHER" id="PTHR10102">
    <property type="entry name" value="DNA-DIRECTED RNA POLYMERASE, MITOCHONDRIAL"/>
    <property type="match status" value="1"/>
</dbReference>
<name>Q4SDA9_TETNG</name>
<dbReference type="KEGG" id="tng:GSTEN00020126G001"/>
<dbReference type="PROSITE" id="PS51375">
    <property type="entry name" value="PPR"/>
    <property type="match status" value="1"/>
</dbReference>
<dbReference type="AlphaFoldDB" id="Q4SDA9"/>
<evidence type="ECO:0000313" key="2">
    <source>
        <dbReference type="EMBL" id="CAG01373.1"/>
    </source>
</evidence>
<organism evidence="2">
    <name type="scientific">Tetraodon nigroviridis</name>
    <name type="common">Spotted green pufferfish</name>
    <name type="synonym">Chelonodon nigroviridis</name>
    <dbReference type="NCBI Taxonomy" id="99883"/>
    <lineage>
        <taxon>Eukaryota</taxon>
        <taxon>Metazoa</taxon>
        <taxon>Chordata</taxon>
        <taxon>Craniata</taxon>
        <taxon>Vertebrata</taxon>
        <taxon>Euteleostomi</taxon>
        <taxon>Actinopterygii</taxon>
        <taxon>Neopterygii</taxon>
        <taxon>Teleostei</taxon>
        <taxon>Neoteleostei</taxon>
        <taxon>Acanthomorphata</taxon>
        <taxon>Eupercaria</taxon>
        <taxon>Tetraodontiformes</taxon>
        <taxon>Tetradontoidea</taxon>
        <taxon>Tetraodontidae</taxon>
        <taxon>Tetraodon</taxon>
    </lineage>
</organism>
<dbReference type="GO" id="GO:0001018">
    <property type="term" value="F:mitochondrial promoter sequence-specific DNA binding"/>
    <property type="evidence" value="ECO:0007669"/>
    <property type="project" value="TreeGrafter"/>
</dbReference>
<accession>Q4SDA9</accession>
<feature type="repeat" description="PPR" evidence="1">
    <location>
        <begin position="37"/>
        <end position="71"/>
    </location>
</feature>
<dbReference type="PANTHER" id="PTHR10102:SF0">
    <property type="entry name" value="DNA-DIRECTED RNA POLYMERASE, MITOCHONDRIAL"/>
    <property type="match status" value="1"/>
</dbReference>
<dbReference type="Gene3D" id="1.25.40.10">
    <property type="entry name" value="Tetratricopeptide repeat domain"/>
    <property type="match status" value="1"/>
</dbReference>
<gene>
    <name evidence="2" type="ORF">GSTENG00020126001</name>
</gene>
<evidence type="ECO:0000256" key="1">
    <source>
        <dbReference type="PROSITE-ProRule" id="PRU00708"/>
    </source>
</evidence>
<reference evidence="2" key="2">
    <citation type="submission" date="2004-02" db="EMBL/GenBank/DDBJ databases">
        <authorList>
            <consortium name="Genoscope"/>
            <consortium name="Whitehead Institute Centre for Genome Research"/>
        </authorList>
    </citation>
    <scope>NUCLEOTIDE SEQUENCE</scope>
</reference>
<dbReference type="GO" id="GO:0003899">
    <property type="term" value="F:DNA-directed RNA polymerase activity"/>
    <property type="evidence" value="ECO:0007669"/>
    <property type="project" value="InterPro"/>
</dbReference>
<dbReference type="InterPro" id="IPR002885">
    <property type="entry name" value="PPR_rpt"/>
</dbReference>
<proteinExistence type="predicted"/>